<dbReference type="PANTHER" id="PTHR35586:SF2">
    <property type="entry name" value="SLL1542 PROTEIN"/>
    <property type="match status" value="1"/>
</dbReference>
<dbReference type="EMBL" id="AAXW01000080">
    <property type="protein sequence ID" value="EAZ88498.1"/>
    <property type="molecule type" value="Genomic_DNA"/>
</dbReference>
<dbReference type="Proteomes" id="UP000003781">
    <property type="component" value="Unassembled WGS sequence"/>
</dbReference>
<protein>
    <submittedName>
        <fullName evidence="1">Uncharacterized protein</fullName>
    </submittedName>
</protein>
<gene>
    <name evidence="1" type="ORF">CY0110_15290</name>
</gene>
<dbReference type="Pfam" id="PF11103">
    <property type="entry name" value="DUF2887"/>
    <property type="match status" value="1"/>
</dbReference>
<sequence length="124" mass="14610">MQFQKDDNFYGRFFAEIFLYLSKTNLTNDWHGVIIYPNRQVETDNIQRYQDMLTSGRVIRLYLDELENLNQTSVGLTTVQLITLPKGEAIDATRQLIQRVRNELTPDQKPEELLQLIETVLVYK</sequence>
<dbReference type="AlphaFoldDB" id="A3IYG5"/>
<dbReference type="PANTHER" id="PTHR35586">
    <property type="entry name" value="SLL1691 PROTEIN"/>
    <property type="match status" value="1"/>
</dbReference>
<keyword evidence="2" id="KW-1185">Reference proteome</keyword>
<accession>A3IYG5</accession>
<evidence type="ECO:0000313" key="1">
    <source>
        <dbReference type="EMBL" id="EAZ88498.1"/>
    </source>
</evidence>
<evidence type="ECO:0000313" key="2">
    <source>
        <dbReference type="Proteomes" id="UP000003781"/>
    </source>
</evidence>
<organism evidence="1 2">
    <name type="scientific">Crocosphaera chwakensis CCY0110</name>
    <dbReference type="NCBI Taxonomy" id="391612"/>
    <lineage>
        <taxon>Bacteria</taxon>
        <taxon>Bacillati</taxon>
        <taxon>Cyanobacteriota</taxon>
        <taxon>Cyanophyceae</taxon>
        <taxon>Oscillatoriophycideae</taxon>
        <taxon>Chroococcales</taxon>
        <taxon>Aphanothecaceae</taxon>
        <taxon>Crocosphaera</taxon>
        <taxon>Crocosphaera chwakensis</taxon>
    </lineage>
</organism>
<reference evidence="1 2" key="1">
    <citation type="submission" date="2007-03" db="EMBL/GenBank/DDBJ databases">
        <authorList>
            <person name="Stal L."/>
            <person name="Ferriera S."/>
            <person name="Johnson J."/>
            <person name="Kravitz S."/>
            <person name="Beeson K."/>
            <person name="Sutton G."/>
            <person name="Rogers Y.-H."/>
            <person name="Friedman R."/>
            <person name="Frazier M."/>
            <person name="Venter J.C."/>
        </authorList>
    </citation>
    <scope>NUCLEOTIDE SEQUENCE [LARGE SCALE GENOMIC DNA]</scope>
    <source>
        <strain evidence="1 2">CCY0110</strain>
    </source>
</reference>
<proteinExistence type="predicted"/>
<dbReference type="InterPro" id="IPR022573">
    <property type="entry name" value="DUF2887"/>
</dbReference>
<comment type="caution">
    <text evidence="1">The sequence shown here is derived from an EMBL/GenBank/DDBJ whole genome shotgun (WGS) entry which is preliminary data.</text>
</comment>
<name>A3IYG5_9CHRO</name>
<dbReference type="eggNOG" id="COG5464">
    <property type="taxonomic scope" value="Bacteria"/>
</dbReference>